<dbReference type="Pfam" id="PF08281">
    <property type="entry name" value="Sigma70_r4_2"/>
    <property type="match status" value="1"/>
</dbReference>
<feature type="domain" description="RNA polymerase sigma-70 region 2" evidence="5">
    <location>
        <begin position="30"/>
        <end position="93"/>
    </location>
</feature>
<reference evidence="8" key="1">
    <citation type="journal article" date="2019" name="Int. J. Syst. Evol. Microbiol.">
        <title>The Global Catalogue of Microorganisms (GCM) 10K type strain sequencing project: providing services to taxonomists for standard genome sequencing and annotation.</title>
        <authorList>
            <consortium name="The Broad Institute Genomics Platform"/>
            <consortium name="The Broad Institute Genome Sequencing Center for Infectious Disease"/>
            <person name="Wu L."/>
            <person name="Ma J."/>
        </authorList>
    </citation>
    <scope>NUCLEOTIDE SEQUENCE [LARGE SCALE GENOMIC DNA]</scope>
    <source>
        <strain evidence="8">JCM 17563</strain>
    </source>
</reference>
<dbReference type="InterPro" id="IPR013249">
    <property type="entry name" value="RNA_pol_sigma70_r4_t2"/>
</dbReference>
<evidence type="ECO:0000256" key="3">
    <source>
        <dbReference type="ARBA" id="ARBA00023082"/>
    </source>
</evidence>
<protein>
    <submittedName>
        <fullName evidence="7">RNA polymerase sigma factor</fullName>
    </submittedName>
</protein>
<dbReference type="Pfam" id="PF04542">
    <property type="entry name" value="Sigma70_r2"/>
    <property type="match status" value="1"/>
</dbReference>
<dbReference type="InterPro" id="IPR013324">
    <property type="entry name" value="RNA_pol_sigma_r3/r4-like"/>
</dbReference>
<sequence>MKAKGEDRCSSEQSTSLAFDKALEGELPSLRRRLNAYAFRLCRDADEAEDLVQEAYARAIRFRDTFEPGTNLTAWMMVILRNVFLSQYRQRRSRPYVPIDEETVHGMPAELPSQQAALNVRDVIAQLERLPPKLRNALVSVAIDGVAYSELAEQTGEPIGTIKARVFRARVMLGELVNGARGSI</sequence>
<dbReference type="SUPFAM" id="SSF88659">
    <property type="entry name" value="Sigma3 and sigma4 domains of RNA polymerase sigma factors"/>
    <property type="match status" value="1"/>
</dbReference>
<feature type="domain" description="RNA polymerase sigma factor 70 region 4 type 2" evidence="6">
    <location>
        <begin position="123"/>
        <end position="172"/>
    </location>
</feature>
<dbReference type="SUPFAM" id="SSF88946">
    <property type="entry name" value="Sigma2 domain of RNA polymerase sigma factors"/>
    <property type="match status" value="1"/>
</dbReference>
<name>A0ABP7SM15_9SPHN</name>
<evidence type="ECO:0000256" key="2">
    <source>
        <dbReference type="ARBA" id="ARBA00023015"/>
    </source>
</evidence>
<evidence type="ECO:0000256" key="1">
    <source>
        <dbReference type="ARBA" id="ARBA00010641"/>
    </source>
</evidence>
<keyword evidence="8" id="KW-1185">Reference proteome</keyword>
<dbReference type="InterPro" id="IPR007627">
    <property type="entry name" value="RNA_pol_sigma70_r2"/>
</dbReference>
<organism evidence="7 8">
    <name type="scientific">Sphingomonas swuensis</name>
    <dbReference type="NCBI Taxonomy" id="977800"/>
    <lineage>
        <taxon>Bacteria</taxon>
        <taxon>Pseudomonadati</taxon>
        <taxon>Pseudomonadota</taxon>
        <taxon>Alphaproteobacteria</taxon>
        <taxon>Sphingomonadales</taxon>
        <taxon>Sphingomonadaceae</taxon>
        <taxon>Sphingomonas</taxon>
    </lineage>
</organism>
<dbReference type="Gene3D" id="1.10.10.10">
    <property type="entry name" value="Winged helix-like DNA-binding domain superfamily/Winged helix DNA-binding domain"/>
    <property type="match status" value="1"/>
</dbReference>
<dbReference type="NCBIfam" id="TIGR02937">
    <property type="entry name" value="sigma70-ECF"/>
    <property type="match status" value="1"/>
</dbReference>
<evidence type="ECO:0000256" key="4">
    <source>
        <dbReference type="ARBA" id="ARBA00023163"/>
    </source>
</evidence>
<evidence type="ECO:0000313" key="8">
    <source>
        <dbReference type="Proteomes" id="UP001500235"/>
    </source>
</evidence>
<dbReference type="PANTHER" id="PTHR43133:SF25">
    <property type="entry name" value="RNA POLYMERASE SIGMA FACTOR RFAY-RELATED"/>
    <property type="match status" value="1"/>
</dbReference>
<keyword evidence="3" id="KW-0731">Sigma factor</keyword>
<evidence type="ECO:0000259" key="5">
    <source>
        <dbReference type="Pfam" id="PF04542"/>
    </source>
</evidence>
<gene>
    <name evidence="7" type="ORF">GCM10022280_09510</name>
</gene>
<dbReference type="Gene3D" id="1.10.1740.10">
    <property type="match status" value="1"/>
</dbReference>
<comment type="similarity">
    <text evidence="1">Belongs to the sigma-70 factor family. ECF subfamily.</text>
</comment>
<dbReference type="PANTHER" id="PTHR43133">
    <property type="entry name" value="RNA POLYMERASE ECF-TYPE SIGMA FACTO"/>
    <property type="match status" value="1"/>
</dbReference>
<evidence type="ECO:0000259" key="6">
    <source>
        <dbReference type="Pfam" id="PF08281"/>
    </source>
</evidence>
<dbReference type="InterPro" id="IPR014284">
    <property type="entry name" value="RNA_pol_sigma-70_dom"/>
</dbReference>
<dbReference type="EMBL" id="BAABBQ010000001">
    <property type="protein sequence ID" value="GAA4013357.1"/>
    <property type="molecule type" value="Genomic_DNA"/>
</dbReference>
<keyword evidence="4" id="KW-0804">Transcription</keyword>
<evidence type="ECO:0000313" key="7">
    <source>
        <dbReference type="EMBL" id="GAA4013357.1"/>
    </source>
</evidence>
<comment type="caution">
    <text evidence="7">The sequence shown here is derived from an EMBL/GenBank/DDBJ whole genome shotgun (WGS) entry which is preliminary data.</text>
</comment>
<dbReference type="Proteomes" id="UP001500235">
    <property type="component" value="Unassembled WGS sequence"/>
</dbReference>
<dbReference type="InterPro" id="IPR036388">
    <property type="entry name" value="WH-like_DNA-bd_sf"/>
</dbReference>
<keyword evidence="2" id="KW-0805">Transcription regulation</keyword>
<dbReference type="InterPro" id="IPR013325">
    <property type="entry name" value="RNA_pol_sigma_r2"/>
</dbReference>
<proteinExistence type="inferred from homology"/>
<accession>A0ABP7SM15</accession>
<dbReference type="InterPro" id="IPR039425">
    <property type="entry name" value="RNA_pol_sigma-70-like"/>
</dbReference>